<dbReference type="Gene3D" id="1.50.40.10">
    <property type="entry name" value="Mitochondrial carrier domain"/>
    <property type="match status" value="2"/>
</dbReference>
<keyword evidence="4" id="KW-0410">Iron transport</keyword>
<comment type="subcellular location">
    <subcellularLocation>
        <location evidence="1">Mitochondrion inner membrane</location>
        <topology evidence="1">Multi-pass membrane protein</topology>
    </subcellularLocation>
</comment>
<sequence>MNTDEYEQLPTTNFITNMTAGAIAGILEHCLMYPLDSVKTRMQSLSPKVPSYSIFSTLVNMIQKEGISRPVRGVSAVIAGAGPAHAFYFGVYEFTKEFLTKFTTHNQLNYVTSAIAATLIHDAISNPTEVIKQRLQMYNSPFKSVIQCTRTIYQTEGLKAFYRSYSTQLIMNLPYQTIHFTTYEFFQNMFNHDRKYNPPVHVLAGGAAGATASAFTTPLDVVKTLLNTQEVGLTRGMRDAIKKIYTMAGPFGFFKGLGARILYSMPATAICWSTYEFFKFSLCGLSKEDYKSSISGKNSLQPKETVAISMEKLKNEEVSNKISSLRYVLPTSSISVAETTEIGSTVRDSSSPLLTVCDISVVSSEGSFNTLHLNTVKTDVKSKRDRSYNSP</sequence>
<keyword evidence="10" id="KW-0496">Mitochondrion</keyword>
<feature type="repeat" description="Solcar" evidence="12">
    <location>
        <begin position="196"/>
        <end position="281"/>
    </location>
</feature>
<keyword evidence="5 12" id="KW-0812">Transmembrane</keyword>
<dbReference type="EMBL" id="GDAI01001751">
    <property type="protein sequence ID" value="JAI15852.1"/>
    <property type="molecule type" value="mRNA"/>
</dbReference>
<protein>
    <submittedName>
        <fullName evidence="14">Putative mitochondrial carrier protein pet8</fullName>
    </submittedName>
</protein>
<accession>A0A0K8TN89</accession>
<evidence type="ECO:0000256" key="4">
    <source>
        <dbReference type="ARBA" id="ARBA00022496"/>
    </source>
</evidence>
<evidence type="ECO:0000256" key="8">
    <source>
        <dbReference type="ARBA" id="ARBA00023004"/>
    </source>
</evidence>
<name>A0A0K8TN89_TABBR</name>
<keyword evidence="9" id="KW-0406">Ion transport</keyword>
<evidence type="ECO:0000256" key="5">
    <source>
        <dbReference type="ARBA" id="ARBA00022692"/>
    </source>
</evidence>
<proteinExistence type="evidence at transcript level"/>
<dbReference type="InterPro" id="IPR018108">
    <property type="entry name" value="MCP_transmembrane"/>
</dbReference>
<evidence type="ECO:0000256" key="13">
    <source>
        <dbReference type="RuleBase" id="RU000488"/>
    </source>
</evidence>
<feature type="repeat" description="Solcar" evidence="12">
    <location>
        <begin position="12"/>
        <end position="98"/>
    </location>
</feature>
<evidence type="ECO:0000256" key="10">
    <source>
        <dbReference type="ARBA" id="ARBA00023128"/>
    </source>
</evidence>
<reference evidence="14" key="1">
    <citation type="journal article" date="2015" name="Insect Biochem. Mol. Biol.">
        <title>An insight into the sialome of the horse fly, Tabanus bromius.</title>
        <authorList>
            <person name="Ribeiro J.M."/>
            <person name="Kazimirova M."/>
            <person name="Takac P."/>
            <person name="Andersen J.F."/>
            <person name="Francischetti I.M."/>
        </authorList>
    </citation>
    <scope>NUCLEOTIDE SEQUENCE</scope>
</reference>
<dbReference type="GO" id="GO:0048250">
    <property type="term" value="P:iron import into the mitochondrion"/>
    <property type="evidence" value="ECO:0007669"/>
    <property type="project" value="TreeGrafter"/>
</dbReference>
<comment type="similarity">
    <text evidence="2 13">Belongs to the mitochondrial carrier (TC 2.A.29) family.</text>
</comment>
<evidence type="ECO:0000256" key="12">
    <source>
        <dbReference type="PROSITE-ProRule" id="PRU00282"/>
    </source>
</evidence>
<evidence type="ECO:0000256" key="3">
    <source>
        <dbReference type="ARBA" id="ARBA00022448"/>
    </source>
</evidence>
<dbReference type="Pfam" id="PF00153">
    <property type="entry name" value="Mito_carr"/>
    <property type="match status" value="3"/>
</dbReference>
<dbReference type="AlphaFoldDB" id="A0A0K8TN89"/>
<keyword evidence="11 12" id="KW-0472">Membrane</keyword>
<organism evidence="14">
    <name type="scientific">Tabanus bromius</name>
    <name type="common">Band-eyed brown horse fly</name>
    <dbReference type="NCBI Taxonomy" id="304241"/>
    <lineage>
        <taxon>Eukaryota</taxon>
        <taxon>Metazoa</taxon>
        <taxon>Ecdysozoa</taxon>
        <taxon>Arthropoda</taxon>
        <taxon>Hexapoda</taxon>
        <taxon>Insecta</taxon>
        <taxon>Pterygota</taxon>
        <taxon>Neoptera</taxon>
        <taxon>Endopterygota</taxon>
        <taxon>Diptera</taxon>
        <taxon>Brachycera</taxon>
        <taxon>Tabanomorpha</taxon>
        <taxon>Tabanoidea</taxon>
        <taxon>Tabanidae</taxon>
        <taxon>Tabanus</taxon>
    </lineage>
</organism>
<dbReference type="GO" id="GO:0005743">
    <property type="term" value="C:mitochondrial inner membrane"/>
    <property type="evidence" value="ECO:0007669"/>
    <property type="project" value="UniProtKB-SubCell"/>
</dbReference>
<keyword evidence="6" id="KW-0999">Mitochondrion inner membrane</keyword>
<evidence type="ECO:0000256" key="2">
    <source>
        <dbReference type="ARBA" id="ARBA00006375"/>
    </source>
</evidence>
<dbReference type="PROSITE" id="PS50920">
    <property type="entry name" value="SOLCAR"/>
    <property type="match status" value="3"/>
</dbReference>
<dbReference type="FunFam" id="1.50.40.10:FF:000029">
    <property type="entry name" value="Solute carrier family 25 member 28"/>
    <property type="match status" value="1"/>
</dbReference>
<feature type="repeat" description="Solcar" evidence="12">
    <location>
        <begin position="105"/>
        <end position="189"/>
    </location>
</feature>
<dbReference type="SUPFAM" id="SSF103506">
    <property type="entry name" value="Mitochondrial carrier"/>
    <property type="match status" value="1"/>
</dbReference>
<keyword evidence="3 13" id="KW-0813">Transport</keyword>
<evidence type="ECO:0000256" key="11">
    <source>
        <dbReference type="ARBA" id="ARBA00023136"/>
    </source>
</evidence>
<evidence type="ECO:0000256" key="6">
    <source>
        <dbReference type="ARBA" id="ARBA00022792"/>
    </source>
</evidence>
<dbReference type="PANTHER" id="PTHR45758">
    <property type="entry name" value="MITOFERRIN-1-RELATED"/>
    <property type="match status" value="1"/>
</dbReference>
<dbReference type="InterPro" id="IPR023395">
    <property type="entry name" value="MCP_dom_sf"/>
</dbReference>
<evidence type="ECO:0000256" key="1">
    <source>
        <dbReference type="ARBA" id="ARBA00004448"/>
    </source>
</evidence>
<dbReference type="PANTHER" id="PTHR45758:SF20">
    <property type="entry name" value="MITOFERRIN-2"/>
    <property type="match status" value="1"/>
</dbReference>
<evidence type="ECO:0000256" key="9">
    <source>
        <dbReference type="ARBA" id="ARBA00023065"/>
    </source>
</evidence>
<evidence type="ECO:0000313" key="14">
    <source>
        <dbReference type="EMBL" id="JAI15852.1"/>
    </source>
</evidence>
<evidence type="ECO:0000256" key="7">
    <source>
        <dbReference type="ARBA" id="ARBA00022989"/>
    </source>
</evidence>
<keyword evidence="7" id="KW-1133">Transmembrane helix</keyword>
<keyword evidence="8" id="KW-0408">Iron</keyword>
<dbReference type="GO" id="GO:0015093">
    <property type="term" value="F:ferrous iron transmembrane transporter activity"/>
    <property type="evidence" value="ECO:0007669"/>
    <property type="project" value="TreeGrafter"/>
</dbReference>